<dbReference type="InterPro" id="IPR020476">
    <property type="entry name" value="Nudix_hydrolase"/>
</dbReference>
<evidence type="ECO:0000313" key="7">
    <source>
        <dbReference type="Proteomes" id="UP000652013"/>
    </source>
</evidence>
<dbReference type="Proteomes" id="UP000652013">
    <property type="component" value="Unassembled WGS sequence"/>
</dbReference>
<keyword evidence="7" id="KW-1185">Reference proteome</keyword>
<dbReference type="InterPro" id="IPR020084">
    <property type="entry name" value="NUDIX_hydrolase_CS"/>
</dbReference>
<dbReference type="CDD" id="cd18879">
    <property type="entry name" value="NUDIX_Hydrolase"/>
    <property type="match status" value="1"/>
</dbReference>
<evidence type="ECO:0000259" key="5">
    <source>
        <dbReference type="PROSITE" id="PS51462"/>
    </source>
</evidence>
<dbReference type="PROSITE" id="PS00893">
    <property type="entry name" value="NUDIX_BOX"/>
    <property type="match status" value="1"/>
</dbReference>
<keyword evidence="3 4" id="KW-0378">Hydrolase</keyword>
<organism evidence="6 7">
    <name type="scientific">Spirilliplanes yamanashiensis</name>
    <dbReference type="NCBI Taxonomy" id="42233"/>
    <lineage>
        <taxon>Bacteria</taxon>
        <taxon>Bacillati</taxon>
        <taxon>Actinomycetota</taxon>
        <taxon>Actinomycetes</taxon>
        <taxon>Micromonosporales</taxon>
        <taxon>Micromonosporaceae</taxon>
        <taxon>Spirilliplanes</taxon>
    </lineage>
</organism>
<reference evidence="6" key="1">
    <citation type="submission" date="2021-01" db="EMBL/GenBank/DDBJ databases">
        <title>Whole genome shotgun sequence of Spirilliplanes yamanashiensis NBRC 15828.</title>
        <authorList>
            <person name="Komaki H."/>
            <person name="Tamura T."/>
        </authorList>
    </citation>
    <scope>NUCLEOTIDE SEQUENCE</scope>
    <source>
        <strain evidence="6">NBRC 15828</strain>
    </source>
</reference>
<accession>A0A8J3Y5S1</accession>
<dbReference type="PRINTS" id="PR00502">
    <property type="entry name" value="NUDIXFAMILY"/>
</dbReference>
<dbReference type="AlphaFoldDB" id="A0A8J3Y5S1"/>
<dbReference type="EMBL" id="BOOY01000006">
    <property type="protein sequence ID" value="GIJ01825.1"/>
    <property type="molecule type" value="Genomic_DNA"/>
</dbReference>
<dbReference type="GO" id="GO:0016787">
    <property type="term" value="F:hydrolase activity"/>
    <property type="evidence" value="ECO:0007669"/>
    <property type="project" value="UniProtKB-KW"/>
</dbReference>
<dbReference type="PROSITE" id="PS51462">
    <property type="entry name" value="NUDIX"/>
    <property type="match status" value="1"/>
</dbReference>
<evidence type="ECO:0000256" key="2">
    <source>
        <dbReference type="ARBA" id="ARBA00005582"/>
    </source>
</evidence>
<comment type="caution">
    <text evidence="6">The sequence shown here is derived from an EMBL/GenBank/DDBJ whole genome shotgun (WGS) entry which is preliminary data.</text>
</comment>
<dbReference type="SUPFAM" id="SSF55811">
    <property type="entry name" value="Nudix"/>
    <property type="match status" value="1"/>
</dbReference>
<evidence type="ECO:0000256" key="3">
    <source>
        <dbReference type="ARBA" id="ARBA00022801"/>
    </source>
</evidence>
<comment type="cofactor">
    <cofactor evidence="1">
        <name>Mg(2+)</name>
        <dbReference type="ChEBI" id="CHEBI:18420"/>
    </cofactor>
</comment>
<dbReference type="Pfam" id="PF00293">
    <property type="entry name" value="NUDIX"/>
    <property type="match status" value="1"/>
</dbReference>
<sequence>MPVSPYVANLRAHVGHDLLLLPGVSGVVRDDAGRVLLARRTDNGQWSVPAGAIDPGEQPADAVVREVYEETGVHVAVEGVGGVATHRVEYPNGDVCEYLNVWFRCRPVGGAPRADGDETLAAGWFAPGELPELTEWSRLRIATTLAPDAPAWHAAPGAGHPALLDPTAL</sequence>
<gene>
    <name evidence="6" type="ORF">Sya03_11770</name>
</gene>
<name>A0A8J3Y5S1_9ACTN</name>
<evidence type="ECO:0000256" key="4">
    <source>
        <dbReference type="RuleBase" id="RU003476"/>
    </source>
</evidence>
<dbReference type="Gene3D" id="3.90.79.10">
    <property type="entry name" value="Nucleoside Triphosphate Pyrophosphohydrolase"/>
    <property type="match status" value="1"/>
</dbReference>
<dbReference type="InterPro" id="IPR000086">
    <property type="entry name" value="NUDIX_hydrolase_dom"/>
</dbReference>
<dbReference type="InterPro" id="IPR015797">
    <property type="entry name" value="NUDIX_hydrolase-like_dom_sf"/>
</dbReference>
<proteinExistence type="inferred from homology"/>
<evidence type="ECO:0000256" key="1">
    <source>
        <dbReference type="ARBA" id="ARBA00001946"/>
    </source>
</evidence>
<comment type="similarity">
    <text evidence="2 4">Belongs to the Nudix hydrolase family.</text>
</comment>
<protein>
    <submittedName>
        <fullName evidence="6">NUDIX hydrolase</fullName>
    </submittedName>
</protein>
<dbReference type="RefSeq" id="WP_203937145.1">
    <property type="nucleotide sequence ID" value="NZ_BAAAGJ010000005.1"/>
</dbReference>
<dbReference type="PANTHER" id="PTHR43046">
    <property type="entry name" value="GDP-MANNOSE MANNOSYL HYDROLASE"/>
    <property type="match status" value="1"/>
</dbReference>
<feature type="domain" description="Nudix hydrolase" evidence="5">
    <location>
        <begin position="19"/>
        <end position="154"/>
    </location>
</feature>
<dbReference type="PANTHER" id="PTHR43046:SF16">
    <property type="entry name" value="ADP-RIBOSE PYROPHOSPHATASE YJHB-RELATED"/>
    <property type="match status" value="1"/>
</dbReference>
<evidence type="ECO:0000313" key="6">
    <source>
        <dbReference type="EMBL" id="GIJ01825.1"/>
    </source>
</evidence>